<name>A0A9X0WDU9_9GAMM</name>
<evidence type="ECO:0000313" key="2">
    <source>
        <dbReference type="Proteomes" id="UP001138768"/>
    </source>
</evidence>
<evidence type="ECO:0008006" key="3">
    <source>
        <dbReference type="Google" id="ProtNLM"/>
    </source>
</evidence>
<reference evidence="1 2" key="1">
    <citation type="journal article" date="2020" name="Microorganisms">
        <title>Osmotic Adaptation and Compatible Solute Biosynthesis of Phototrophic Bacteria as Revealed from Genome Analyses.</title>
        <authorList>
            <person name="Imhoff J.F."/>
            <person name="Rahn T."/>
            <person name="Kunzel S."/>
            <person name="Keller A."/>
            <person name="Neulinger S.C."/>
        </authorList>
    </citation>
    <scope>NUCLEOTIDE SEQUENCE [LARGE SCALE GENOMIC DNA]</scope>
    <source>
        <strain evidence="1 2">DSM 25653</strain>
    </source>
</reference>
<keyword evidence="2" id="KW-1185">Reference proteome</keyword>
<dbReference type="RefSeq" id="WP_200251433.1">
    <property type="nucleotide sequence ID" value="NZ_NRRY01000089.1"/>
</dbReference>
<organism evidence="1 2">
    <name type="scientific">Lamprobacter modestohalophilus</name>
    <dbReference type="NCBI Taxonomy" id="1064514"/>
    <lineage>
        <taxon>Bacteria</taxon>
        <taxon>Pseudomonadati</taxon>
        <taxon>Pseudomonadota</taxon>
        <taxon>Gammaproteobacteria</taxon>
        <taxon>Chromatiales</taxon>
        <taxon>Chromatiaceae</taxon>
        <taxon>Lamprobacter</taxon>
    </lineage>
</organism>
<comment type="caution">
    <text evidence="1">The sequence shown here is derived from an EMBL/GenBank/DDBJ whole genome shotgun (WGS) entry which is preliminary data.</text>
</comment>
<dbReference type="Proteomes" id="UP001138768">
    <property type="component" value="Unassembled WGS sequence"/>
</dbReference>
<dbReference type="AlphaFoldDB" id="A0A9X0WDU9"/>
<protein>
    <recommendedName>
        <fullName evidence="3">HEPN domain-containing protein</fullName>
    </recommendedName>
</protein>
<evidence type="ECO:0000313" key="1">
    <source>
        <dbReference type="EMBL" id="MBK1621611.1"/>
    </source>
</evidence>
<proteinExistence type="predicted"/>
<dbReference type="EMBL" id="NRRY01000089">
    <property type="protein sequence ID" value="MBK1621611.1"/>
    <property type="molecule type" value="Genomic_DNA"/>
</dbReference>
<gene>
    <name evidence="1" type="ORF">CKO42_25060</name>
</gene>
<accession>A0A9X0WDU9</accession>
<sequence length="149" mass="17004">MTLAADLLEQARMLATREPKRPRQAGLRRAVSAAYYALFHQLVEAASQDLVTGRGCENLRHKVRRAFQHKEMKDVCQALAKWQPKQPPARLAERFLQPPTPDIQAVASAFVELQHHGHTTLDHVWTFFRGTDRRFLEADPNTRCPGDPQ</sequence>